<name>A0A8J6Z0U7_9RHOB</name>
<dbReference type="Pfam" id="PF09994">
    <property type="entry name" value="T6SS_Tle1-like_cat"/>
    <property type="match status" value="1"/>
</dbReference>
<dbReference type="RefSeq" id="WP_193184320.1">
    <property type="nucleotide sequence ID" value="NZ_JACVXA010000050.1"/>
</dbReference>
<dbReference type="EMBL" id="JACVXA010000050">
    <property type="protein sequence ID" value="MBE3639548.1"/>
    <property type="molecule type" value="Genomic_DNA"/>
</dbReference>
<protein>
    <submittedName>
        <fullName evidence="2">DUF2235 domain-containing protein</fullName>
    </submittedName>
</protein>
<organism evidence="2 3">
    <name type="scientific">Mangrovicoccus algicola</name>
    <dbReference type="NCBI Taxonomy" id="2771008"/>
    <lineage>
        <taxon>Bacteria</taxon>
        <taxon>Pseudomonadati</taxon>
        <taxon>Pseudomonadota</taxon>
        <taxon>Alphaproteobacteria</taxon>
        <taxon>Rhodobacterales</taxon>
        <taxon>Paracoccaceae</taxon>
        <taxon>Mangrovicoccus</taxon>
    </lineage>
</organism>
<feature type="domain" description="T6SS Phospholipase effector Tle1-like catalytic" evidence="1">
    <location>
        <begin position="40"/>
        <end position="291"/>
    </location>
</feature>
<evidence type="ECO:0000313" key="2">
    <source>
        <dbReference type="EMBL" id="MBE3639548.1"/>
    </source>
</evidence>
<proteinExistence type="predicted"/>
<accession>A0A8J6Z0U7</accession>
<dbReference type="Proteomes" id="UP000609121">
    <property type="component" value="Unassembled WGS sequence"/>
</dbReference>
<sequence length="370" mass="41809">MVSCRDLPLRFCHPSLSRVLRQRRRAAASLPGRGGRGAQDLVVILDGTLSTLHPDRVTNAGQIYTLLSDLPWKERPRLYYEAGIQWGSWRETWQVIAGVGINRQIQRAYGWLASRYRPGDRIFLLGYSRGAFAVRSLAGVIDRLGLLKARAATERNIRDLYRHYREESQSVAARRFARRFCHAATPVEMVGVFDTVKALGLRLPLLWRLTEPRHAFHSPQLSHNVAHGYQALALNETRDAFAPLLWSEPEGWQGRVEQVWFRGTHGDIGGQLSGRDAARPLSNIPLVWMLEKLEARGIALPPDWRDRFPCDPAAPSIGAWRGWGRLFLMRHRRAVGQGSGERLHETARHVAPGWRLPLPGRFRPGGGETA</sequence>
<gene>
    <name evidence="2" type="ORF">ICN82_15200</name>
</gene>
<keyword evidence="3" id="KW-1185">Reference proteome</keyword>
<dbReference type="PANTHER" id="PTHR33840">
    <property type="match status" value="1"/>
</dbReference>
<evidence type="ECO:0000259" key="1">
    <source>
        <dbReference type="Pfam" id="PF09994"/>
    </source>
</evidence>
<reference evidence="2" key="1">
    <citation type="submission" date="2020-09" db="EMBL/GenBank/DDBJ databases">
        <title>A novel bacterium of genus Mangrovicoccus, isolated from South China Sea.</title>
        <authorList>
            <person name="Huang H."/>
            <person name="Mo K."/>
            <person name="Hu Y."/>
        </authorList>
    </citation>
    <scope>NUCLEOTIDE SEQUENCE</scope>
    <source>
        <strain evidence="2">HB182678</strain>
    </source>
</reference>
<dbReference type="AlphaFoldDB" id="A0A8J6Z0U7"/>
<dbReference type="InterPro" id="IPR018712">
    <property type="entry name" value="Tle1-like_cat"/>
</dbReference>
<dbReference type="PANTHER" id="PTHR33840:SF1">
    <property type="entry name" value="TLE1 PHOSPHOLIPASE DOMAIN-CONTAINING PROTEIN"/>
    <property type="match status" value="1"/>
</dbReference>
<comment type="caution">
    <text evidence="2">The sequence shown here is derived from an EMBL/GenBank/DDBJ whole genome shotgun (WGS) entry which is preliminary data.</text>
</comment>
<evidence type="ECO:0000313" key="3">
    <source>
        <dbReference type="Proteomes" id="UP000609121"/>
    </source>
</evidence>